<dbReference type="Gene3D" id="2.60.40.640">
    <property type="match status" value="1"/>
</dbReference>
<dbReference type="EMBL" id="CP058938">
    <property type="protein sequence ID" value="QLI74032.1"/>
    <property type="molecule type" value="Genomic_DNA"/>
</dbReference>
<dbReference type="AlphaFoldDB" id="A0A7D5V6N7"/>
<accession>A0A7D5V6N7</accession>
<dbReference type="Pfam" id="PF02386">
    <property type="entry name" value="TrkH"/>
    <property type="match status" value="1"/>
</dbReference>
<evidence type="ECO:0000256" key="4">
    <source>
        <dbReference type="ARBA" id="ARBA00022989"/>
    </source>
</evidence>
<dbReference type="OrthoDB" id="5120976at2759"/>
<dbReference type="GO" id="GO:0140107">
    <property type="term" value="F:high-affinity potassium ion transmembrane transporter activity"/>
    <property type="evidence" value="ECO:0007669"/>
    <property type="project" value="TreeGrafter"/>
</dbReference>
<dbReference type="GO" id="GO:0005886">
    <property type="term" value="C:plasma membrane"/>
    <property type="evidence" value="ECO:0007669"/>
    <property type="project" value="TreeGrafter"/>
</dbReference>
<evidence type="ECO:0000256" key="1">
    <source>
        <dbReference type="ARBA" id="ARBA00004141"/>
    </source>
</evidence>
<keyword evidence="4" id="KW-1133">Transmembrane helix</keyword>
<name>A0A7D5V6N7_9HYPO</name>
<evidence type="ECO:0000313" key="8">
    <source>
        <dbReference type="Proteomes" id="UP000510686"/>
    </source>
</evidence>
<evidence type="ECO:0000313" key="7">
    <source>
        <dbReference type="EMBL" id="QLI74032.1"/>
    </source>
</evidence>
<keyword evidence="2" id="KW-0813">Transport</keyword>
<dbReference type="GO" id="GO:0030007">
    <property type="term" value="P:intracellular potassium ion homeostasis"/>
    <property type="evidence" value="ECO:0007669"/>
    <property type="project" value="TreeGrafter"/>
</dbReference>
<dbReference type="InterPro" id="IPR003445">
    <property type="entry name" value="Cat_transpt"/>
</dbReference>
<dbReference type="InterPro" id="IPR014752">
    <property type="entry name" value="Arrestin-like_C"/>
</dbReference>
<evidence type="ECO:0000256" key="3">
    <source>
        <dbReference type="ARBA" id="ARBA00022692"/>
    </source>
</evidence>
<dbReference type="Proteomes" id="UP000510686">
    <property type="component" value="Chromosome 7"/>
</dbReference>
<keyword evidence="6" id="KW-0472">Membrane</keyword>
<reference evidence="7 8" key="1">
    <citation type="submission" date="2020-07" db="EMBL/GenBank/DDBJ databases">
        <title>Telomere length de novo assembly of all 7 chromosomes of the fungus, Metarhizium brunneum, using a novel assembly pipeline.</title>
        <authorList>
            <person name="Saud z."/>
            <person name="Kortsinoglou A."/>
            <person name="Kouvelis V.N."/>
            <person name="Butt T.M."/>
        </authorList>
    </citation>
    <scope>NUCLEOTIDE SEQUENCE [LARGE SCALE GENOMIC DNA]</scope>
    <source>
        <strain evidence="7 8">4556</strain>
    </source>
</reference>
<dbReference type="PANTHER" id="PTHR31064">
    <property type="entry name" value="POTASSIUM TRANSPORT PROTEIN DDB_G0292412-RELATED"/>
    <property type="match status" value="1"/>
</dbReference>
<dbReference type="InterPro" id="IPR051143">
    <property type="entry name" value="TrkH_K-transport"/>
</dbReference>
<dbReference type="GO" id="GO:1990573">
    <property type="term" value="P:potassium ion import across plasma membrane"/>
    <property type="evidence" value="ECO:0007669"/>
    <property type="project" value="TreeGrafter"/>
</dbReference>
<organism evidence="7 8">
    <name type="scientific">Metarhizium brunneum</name>
    <dbReference type="NCBI Taxonomy" id="500148"/>
    <lineage>
        <taxon>Eukaryota</taxon>
        <taxon>Fungi</taxon>
        <taxon>Dikarya</taxon>
        <taxon>Ascomycota</taxon>
        <taxon>Pezizomycotina</taxon>
        <taxon>Sordariomycetes</taxon>
        <taxon>Hypocreomycetidae</taxon>
        <taxon>Hypocreales</taxon>
        <taxon>Clavicipitaceae</taxon>
        <taxon>Metarhizium</taxon>
    </lineage>
</organism>
<evidence type="ECO:0000256" key="6">
    <source>
        <dbReference type="ARBA" id="ARBA00023136"/>
    </source>
</evidence>
<keyword evidence="8" id="KW-1185">Reference proteome</keyword>
<sequence>MAEHPASRFLKDDSDVAIEFLGAQLENGGCVRPADILEGRVRVSSRHPLSFSRFEVHLEAEETTTVTIDEATPHTFSRALLDVACYPSVSQDPGIDNEGSEHIYSIPFFFVMPDGTEFVPFSRHALPPSFNRHNALLSSWSPTPIPDISILYFLQVVLTYKPGKAGTAGTPTTSTVTKPIKFLPYIEVPPPIDTDSFPGEFTLSIQRPIWKNVLHSRLGLAIISVREPQPLAYSSDVARGSTECQLSITIECDLLAFHRLRCVTVTALPTICAKTYFSSKKMLFTVWTVLFEVTSAYGDVGLSLGYPDVATSLRGVFGTSSKLIICVMKICGRHRGLPYTLDKAIMLLDEYGQRSGIVDLKREEWAMSSLRL</sequence>
<dbReference type="KEGG" id="mbrn:26247454"/>
<dbReference type="PANTHER" id="PTHR31064:SF30">
    <property type="entry name" value="HIGH-AFFINITY POTASSIUM TRANSPORT PROTEIN-RELATED"/>
    <property type="match status" value="1"/>
</dbReference>
<dbReference type="RefSeq" id="XP_065987792.1">
    <property type="nucleotide sequence ID" value="XM_066131883.1"/>
</dbReference>
<protein>
    <submittedName>
        <fullName evidence="7">Low-affinity potassium transport protein</fullName>
    </submittedName>
</protein>
<comment type="subcellular location">
    <subcellularLocation>
        <location evidence="1">Membrane</location>
        <topology evidence="1">Multi-pass membrane protein</topology>
    </subcellularLocation>
</comment>
<proteinExistence type="predicted"/>
<evidence type="ECO:0000256" key="5">
    <source>
        <dbReference type="ARBA" id="ARBA00023065"/>
    </source>
</evidence>
<keyword evidence="5" id="KW-0406">Ion transport</keyword>
<keyword evidence="3" id="KW-0812">Transmembrane</keyword>
<evidence type="ECO:0000256" key="2">
    <source>
        <dbReference type="ARBA" id="ARBA00022448"/>
    </source>
</evidence>
<gene>
    <name evidence="7" type="primary">TRK2_3</name>
    <name evidence="7" type="ORF">G6M90_00g113150</name>
</gene>
<dbReference type="GeneID" id="26247454"/>